<evidence type="ECO:0000313" key="11">
    <source>
        <dbReference type="EMBL" id="DBA35892.1"/>
    </source>
</evidence>
<feature type="compositionally biased region" description="Polar residues" evidence="6">
    <location>
        <begin position="218"/>
        <end position="233"/>
    </location>
</feature>
<dbReference type="InterPro" id="IPR001452">
    <property type="entry name" value="SH3_domain"/>
</dbReference>
<dbReference type="GO" id="GO:0005158">
    <property type="term" value="F:insulin receptor binding"/>
    <property type="evidence" value="ECO:0007669"/>
    <property type="project" value="EnsemblMetazoa"/>
</dbReference>
<evidence type="ECO:0000256" key="6">
    <source>
        <dbReference type="SAM" id="MobiDB-lite"/>
    </source>
</evidence>
<dbReference type="InterPro" id="IPR000980">
    <property type="entry name" value="SH2"/>
</dbReference>
<dbReference type="AlphaFoldDB" id="B3MM63"/>
<dbReference type="CDD" id="cd11766">
    <property type="entry name" value="SH3_Nck_2"/>
    <property type="match status" value="1"/>
</dbReference>
<evidence type="ECO:0000313" key="12">
    <source>
        <dbReference type="EMBL" id="EDV30878.1"/>
    </source>
</evidence>
<dbReference type="GO" id="GO:0007411">
    <property type="term" value="P:axon guidance"/>
    <property type="evidence" value="ECO:0007669"/>
    <property type="project" value="EnsemblMetazoa"/>
</dbReference>
<dbReference type="STRING" id="7217.B3MM63"/>
<dbReference type="PRINTS" id="PR00401">
    <property type="entry name" value="SH2DOMAIN"/>
</dbReference>
<dbReference type="CTD" id="33262"/>
<evidence type="ECO:0000313" key="10">
    <source>
        <dbReference type="EMBL" id="DBA35891.1"/>
    </source>
</evidence>
<reference evidence="9" key="5">
    <citation type="journal article" date="2023" name="MicroPubl. Biol.">
        <title>Gene model for the ortholog of dock in D. ananassae.</title>
        <authorList>
            <person name="Backlund A.E."/>
            <person name="D'Souza T."/>
            <person name="Kaur J."/>
            <person name="Goodman A."/>
            <person name="Youngblom J.J."/>
            <person name="Rele C.P."/>
        </authorList>
    </citation>
    <scope>NUCLEOTIDE SEQUENCE</scope>
</reference>
<evidence type="ECO:0000256" key="1">
    <source>
        <dbReference type="ARBA" id="ARBA00022443"/>
    </source>
</evidence>
<feature type="region of interest" description="Disordered" evidence="6">
    <location>
        <begin position="212"/>
        <end position="237"/>
    </location>
</feature>
<dbReference type="GO" id="GO:0046627">
    <property type="term" value="P:negative regulation of insulin receptor signaling pathway"/>
    <property type="evidence" value="ECO:0007669"/>
    <property type="project" value="EnsemblMetazoa"/>
</dbReference>
<evidence type="ECO:0000259" key="7">
    <source>
        <dbReference type="PROSITE" id="PS50001"/>
    </source>
</evidence>
<dbReference type="HOGENOM" id="CLU_025160_1_0_1"/>
<dbReference type="EMBL" id="BK064614">
    <property type="protein sequence ID" value="DBA35892.1"/>
    <property type="molecule type" value="mRNA"/>
</dbReference>
<keyword evidence="3 4" id="KW-0727">SH2 domain</keyword>
<evidence type="ECO:0000256" key="2">
    <source>
        <dbReference type="ARBA" id="ARBA00022553"/>
    </source>
</evidence>
<dbReference type="SMART" id="SM00326">
    <property type="entry name" value="SH3"/>
    <property type="match status" value="3"/>
</dbReference>
<accession>B3MM63</accession>
<dbReference type="GO" id="GO:0030136">
    <property type="term" value="C:clathrin-coated vesicle"/>
    <property type="evidence" value="ECO:0007669"/>
    <property type="project" value="EnsemblMetazoa"/>
</dbReference>
<dbReference type="FunFam" id="2.30.30.40:FF:000110">
    <property type="entry name" value="Cytoplasmic protein"/>
    <property type="match status" value="1"/>
</dbReference>
<dbReference type="PRINTS" id="PR00452">
    <property type="entry name" value="SH3DOMAIN"/>
</dbReference>
<evidence type="ECO:0000259" key="8">
    <source>
        <dbReference type="PROSITE" id="PS50002"/>
    </source>
</evidence>
<dbReference type="PROSITE" id="PS50001">
    <property type="entry name" value="SH2"/>
    <property type="match status" value="1"/>
</dbReference>
<evidence type="ECO:0000313" key="13">
    <source>
        <dbReference type="Proteomes" id="UP000007801"/>
    </source>
</evidence>
<dbReference type="PANTHER" id="PTHR19969:SF14">
    <property type="entry name" value="DREADLOCKS, ISOFORM B"/>
    <property type="match status" value="1"/>
</dbReference>
<reference evidence="12 13" key="1">
    <citation type="journal article" date="2007" name="Nature">
        <title>Evolution of genes and genomes on the Drosophila phylogeny.</title>
        <authorList>
            <consortium name="Drosophila 12 Genomes Consortium"/>
            <person name="Clark A.G."/>
            <person name="Eisen M.B."/>
            <person name="Smith D.R."/>
            <person name="Bergman C.M."/>
            <person name="Oliver B."/>
            <person name="Markow T.A."/>
            <person name="Kaufman T.C."/>
            <person name="Kellis M."/>
            <person name="Gelbart W."/>
            <person name="Iyer V.N."/>
            <person name="Pollard D.A."/>
            <person name="Sackton T.B."/>
            <person name="Larracuente A.M."/>
            <person name="Singh N.D."/>
            <person name="Abad J.P."/>
            <person name="Abt D.N."/>
            <person name="Adryan B."/>
            <person name="Aguade M."/>
            <person name="Akashi H."/>
            <person name="Anderson W.W."/>
            <person name="Aquadro C.F."/>
            <person name="Ardell D.H."/>
            <person name="Arguello R."/>
            <person name="Artieri C.G."/>
            <person name="Barbash D.A."/>
            <person name="Barker D."/>
            <person name="Barsanti P."/>
            <person name="Batterham P."/>
            <person name="Batzoglou S."/>
            <person name="Begun D."/>
            <person name="Bhutkar A."/>
            <person name="Blanco E."/>
            <person name="Bosak S.A."/>
            <person name="Bradley R.K."/>
            <person name="Brand A.D."/>
            <person name="Brent M.R."/>
            <person name="Brooks A.N."/>
            <person name="Brown R.H."/>
            <person name="Butlin R.K."/>
            <person name="Caggese C."/>
            <person name="Calvi B.R."/>
            <person name="Bernardo de Carvalho A."/>
            <person name="Caspi A."/>
            <person name="Castrezana S."/>
            <person name="Celniker S.E."/>
            <person name="Chang J.L."/>
            <person name="Chapple C."/>
            <person name="Chatterji S."/>
            <person name="Chinwalla A."/>
            <person name="Civetta A."/>
            <person name="Clifton S.W."/>
            <person name="Comeron J.M."/>
            <person name="Costello J.C."/>
            <person name="Coyne J.A."/>
            <person name="Daub J."/>
            <person name="David R.G."/>
            <person name="Delcher A.L."/>
            <person name="Delehaunty K."/>
            <person name="Do C.B."/>
            <person name="Ebling H."/>
            <person name="Edwards K."/>
            <person name="Eickbush T."/>
            <person name="Evans J.D."/>
            <person name="Filipski A."/>
            <person name="Findeiss S."/>
            <person name="Freyhult E."/>
            <person name="Fulton L."/>
            <person name="Fulton R."/>
            <person name="Garcia A.C."/>
            <person name="Gardiner A."/>
            <person name="Garfield D.A."/>
            <person name="Garvin B.E."/>
            <person name="Gibson G."/>
            <person name="Gilbert D."/>
            <person name="Gnerre S."/>
            <person name="Godfrey J."/>
            <person name="Good R."/>
            <person name="Gotea V."/>
            <person name="Gravely B."/>
            <person name="Greenberg A.J."/>
            <person name="Griffiths-Jones S."/>
            <person name="Gross S."/>
            <person name="Guigo R."/>
            <person name="Gustafson E.A."/>
            <person name="Haerty W."/>
            <person name="Hahn M.W."/>
            <person name="Halligan D.L."/>
            <person name="Halpern A.L."/>
            <person name="Halter G.M."/>
            <person name="Han M.V."/>
            <person name="Heger A."/>
            <person name="Hillier L."/>
            <person name="Hinrichs A.S."/>
            <person name="Holmes I."/>
            <person name="Hoskins R.A."/>
            <person name="Hubisz M.J."/>
            <person name="Hultmark D."/>
            <person name="Huntley M.A."/>
            <person name="Jaffe D.B."/>
            <person name="Jagadeeshan S."/>
            <person name="Jeck W.R."/>
            <person name="Johnson J."/>
            <person name="Jones C.D."/>
            <person name="Jordan W.C."/>
            <person name="Karpen G.H."/>
            <person name="Kataoka E."/>
            <person name="Keightley P.D."/>
            <person name="Kheradpour P."/>
            <person name="Kirkness E.F."/>
            <person name="Koerich L.B."/>
            <person name="Kristiansen K."/>
            <person name="Kudrna D."/>
            <person name="Kulathinal R.J."/>
            <person name="Kumar S."/>
            <person name="Kwok R."/>
            <person name="Lander E."/>
            <person name="Langley C.H."/>
            <person name="Lapoint R."/>
            <person name="Lazzaro B.P."/>
            <person name="Lee S.J."/>
            <person name="Levesque L."/>
            <person name="Li R."/>
            <person name="Lin C.F."/>
            <person name="Lin M.F."/>
            <person name="Lindblad-Toh K."/>
            <person name="Llopart A."/>
            <person name="Long M."/>
            <person name="Low L."/>
            <person name="Lozovsky E."/>
            <person name="Lu J."/>
            <person name="Luo M."/>
            <person name="Machado C.A."/>
            <person name="Makalowski W."/>
            <person name="Marzo M."/>
            <person name="Matsuda M."/>
            <person name="Matzkin L."/>
            <person name="McAllister B."/>
            <person name="McBride C.S."/>
            <person name="McKernan B."/>
            <person name="McKernan K."/>
            <person name="Mendez-Lago M."/>
            <person name="Minx P."/>
            <person name="Mollenhauer M.U."/>
            <person name="Montooth K."/>
            <person name="Mount S.M."/>
            <person name="Mu X."/>
            <person name="Myers E."/>
            <person name="Negre B."/>
            <person name="Newfeld S."/>
            <person name="Nielsen R."/>
            <person name="Noor M.A."/>
            <person name="O'Grady P."/>
            <person name="Pachter L."/>
            <person name="Papaceit M."/>
            <person name="Parisi M.J."/>
            <person name="Parisi M."/>
            <person name="Parts L."/>
            <person name="Pedersen J.S."/>
            <person name="Pesole G."/>
            <person name="Phillippy A.M."/>
            <person name="Ponting C.P."/>
            <person name="Pop M."/>
            <person name="Porcelli D."/>
            <person name="Powell J.R."/>
            <person name="Prohaska S."/>
            <person name="Pruitt K."/>
            <person name="Puig M."/>
            <person name="Quesneville H."/>
            <person name="Ram K.R."/>
            <person name="Rand D."/>
            <person name="Rasmussen M.D."/>
            <person name="Reed L.K."/>
            <person name="Reenan R."/>
            <person name="Reily A."/>
            <person name="Remington K.A."/>
            <person name="Rieger T.T."/>
            <person name="Ritchie M.G."/>
            <person name="Robin C."/>
            <person name="Rogers Y.H."/>
            <person name="Rohde C."/>
            <person name="Rozas J."/>
            <person name="Rubenfield M.J."/>
            <person name="Ruiz A."/>
            <person name="Russo S."/>
            <person name="Salzberg S.L."/>
            <person name="Sanchez-Gracia A."/>
            <person name="Saranga D.J."/>
            <person name="Sato H."/>
            <person name="Schaeffer S.W."/>
            <person name="Schatz M.C."/>
            <person name="Schlenke T."/>
            <person name="Schwartz R."/>
            <person name="Segarra C."/>
            <person name="Singh R.S."/>
            <person name="Sirot L."/>
            <person name="Sirota M."/>
            <person name="Sisneros N.B."/>
            <person name="Smith C.D."/>
            <person name="Smith T.F."/>
            <person name="Spieth J."/>
            <person name="Stage D.E."/>
            <person name="Stark A."/>
            <person name="Stephan W."/>
            <person name="Strausberg R.L."/>
            <person name="Strempel S."/>
            <person name="Sturgill D."/>
            <person name="Sutton G."/>
            <person name="Sutton G.G."/>
            <person name="Tao W."/>
            <person name="Teichmann S."/>
            <person name="Tobari Y.N."/>
            <person name="Tomimura Y."/>
            <person name="Tsolas J.M."/>
            <person name="Valente V.L."/>
            <person name="Venter E."/>
            <person name="Venter J.C."/>
            <person name="Vicario S."/>
            <person name="Vieira F.G."/>
            <person name="Vilella A.J."/>
            <person name="Villasante A."/>
            <person name="Walenz B."/>
            <person name="Wang J."/>
            <person name="Wasserman M."/>
            <person name="Watts T."/>
            <person name="Wilson D."/>
            <person name="Wilson R.K."/>
            <person name="Wing R.A."/>
            <person name="Wolfner M.F."/>
            <person name="Wong A."/>
            <person name="Wong G.K."/>
            <person name="Wu C.I."/>
            <person name="Wu G."/>
            <person name="Yamamoto D."/>
            <person name="Yang H.P."/>
            <person name="Yang S.P."/>
            <person name="Yorke J.A."/>
            <person name="Yoshida K."/>
            <person name="Zdobnov E."/>
            <person name="Zhang P."/>
            <person name="Zhang Y."/>
            <person name="Zimin A.V."/>
            <person name="Baldwin J."/>
            <person name="Abdouelleil A."/>
            <person name="Abdulkadir J."/>
            <person name="Abebe A."/>
            <person name="Abera B."/>
            <person name="Abreu J."/>
            <person name="Acer S.C."/>
            <person name="Aftuck L."/>
            <person name="Alexander A."/>
            <person name="An P."/>
            <person name="Anderson E."/>
            <person name="Anderson S."/>
            <person name="Arachi H."/>
            <person name="Azer M."/>
            <person name="Bachantsang P."/>
            <person name="Barry A."/>
            <person name="Bayul T."/>
            <person name="Berlin A."/>
            <person name="Bessette D."/>
            <person name="Bloom T."/>
            <person name="Blye J."/>
            <person name="Boguslavskiy L."/>
            <person name="Bonnet C."/>
            <person name="Boukhgalter B."/>
            <person name="Bourzgui I."/>
            <person name="Brown A."/>
            <person name="Cahill P."/>
            <person name="Channer S."/>
            <person name="Cheshatsang Y."/>
            <person name="Chuda L."/>
            <person name="Citroen M."/>
            <person name="Collymore A."/>
            <person name="Cooke P."/>
            <person name="Costello M."/>
            <person name="D'Aco K."/>
            <person name="Daza R."/>
            <person name="De Haan G."/>
            <person name="DeGray S."/>
            <person name="DeMaso C."/>
            <person name="Dhargay N."/>
            <person name="Dooley K."/>
            <person name="Dooley E."/>
            <person name="Doricent M."/>
            <person name="Dorje P."/>
            <person name="Dorjee K."/>
            <person name="Dupes A."/>
            <person name="Elong R."/>
            <person name="Falk J."/>
            <person name="Farina A."/>
            <person name="Faro S."/>
            <person name="Ferguson D."/>
            <person name="Fisher S."/>
            <person name="Foley C.D."/>
            <person name="Franke A."/>
            <person name="Friedrich D."/>
            <person name="Gadbois L."/>
            <person name="Gearin G."/>
            <person name="Gearin C.R."/>
            <person name="Giannoukos G."/>
            <person name="Goode T."/>
            <person name="Graham J."/>
            <person name="Grandbois E."/>
            <person name="Grewal S."/>
            <person name="Gyaltsen K."/>
            <person name="Hafez N."/>
            <person name="Hagos B."/>
            <person name="Hall J."/>
            <person name="Henson C."/>
            <person name="Hollinger A."/>
            <person name="Honan T."/>
            <person name="Huard M.D."/>
            <person name="Hughes L."/>
            <person name="Hurhula B."/>
            <person name="Husby M.E."/>
            <person name="Kamat A."/>
            <person name="Kanga B."/>
            <person name="Kashin S."/>
            <person name="Khazanovich D."/>
            <person name="Kisner P."/>
            <person name="Lance K."/>
            <person name="Lara M."/>
            <person name="Lee W."/>
            <person name="Lennon N."/>
            <person name="Letendre F."/>
            <person name="LeVine R."/>
            <person name="Lipovsky A."/>
            <person name="Liu X."/>
            <person name="Liu J."/>
            <person name="Liu S."/>
            <person name="Lokyitsang T."/>
            <person name="Lokyitsang Y."/>
            <person name="Lubonja R."/>
            <person name="Lui A."/>
            <person name="MacDonald P."/>
            <person name="Magnisalis V."/>
            <person name="Maru K."/>
            <person name="Matthews C."/>
            <person name="McCusker W."/>
            <person name="McDonough S."/>
            <person name="Mehta T."/>
            <person name="Meldrim J."/>
            <person name="Meneus L."/>
            <person name="Mihai O."/>
            <person name="Mihalev A."/>
            <person name="Mihova T."/>
            <person name="Mittelman R."/>
            <person name="Mlenga V."/>
            <person name="Montmayeur A."/>
            <person name="Mulrain L."/>
            <person name="Navidi A."/>
            <person name="Naylor J."/>
            <person name="Negash T."/>
            <person name="Nguyen T."/>
            <person name="Nguyen N."/>
            <person name="Nicol R."/>
            <person name="Norbu C."/>
            <person name="Norbu N."/>
            <person name="Novod N."/>
            <person name="O'Neill B."/>
            <person name="Osman S."/>
            <person name="Markiewicz E."/>
            <person name="Oyono O.L."/>
            <person name="Patti C."/>
            <person name="Phunkhang P."/>
            <person name="Pierre F."/>
            <person name="Priest M."/>
            <person name="Raghuraman S."/>
            <person name="Rege F."/>
            <person name="Reyes R."/>
            <person name="Rise C."/>
            <person name="Rogov P."/>
            <person name="Ross K."/>
            <person name="Ryan E."/>
            <person name="Settipalli S."/>
            <person name="Shea T."/>
            <person name="Sherpa N."/>
            <person name="Shi L."/>
            <person name="Shih D."/>
            <person name="Sparrow T."/>
            <person name="Spaulding J."/>
            <person name="Stalker J."/>
            <person name="Stange-Thomann N."/>
            <person name="Stavropoulos S."/>
            <person name="Stone C."/>
            <person name="Strader C."/>
            <person name="Tesfaye S."/>
            <person name="Thomson T."/>
            <person name="Thoulutsang Y."/>
            <person name="Thoulutsang D."/>
            <person name="Topham K."/>
            <person name="Topping I."/>
            <person name="Tsamla T."/>
            <person name="Vassiliev H."/>
            <person name="Vo A."/>
            <person name="Wangchuk T."/>
            <person name="Wangdi T."/>
            <person name="Weiand M."/>
            <person name="Wilkinson J."/>
            <person name="Wilson A."/>
            <person name="Yadav S."/>
            <person name="Young G."/>
            <person name="Yu Q."/>
            <person name="Zembek L."/>
            <person name="Zhong D."/>
            <person name="Zimmer A."/>
            <person name="Zwirko Z."/>
            <person name="Jaffe D.B."/>
            <person name="Alvarez P."/>
            <person name="Brockman W."/>
            <person name="Butler J."/>
            <person name="Chin C."/>
            <person name="Gnerre S."/>
            <person name="Grabherr M."/>
            <person name="Kleber M."/>
            <person name="Mauceli E."/>
            <person name="MacCallum I."/>
        </authorList>
    </citation>
    <scope>NUCLEOTIDE SEQUENCE [LARGE SCALE GENOMIC DNA]</scope>
    <source>
        <strain evidence="12">TSC#14024-0371.13</strain>
        <strain evidence="13">Tucson 14024-0371.13</strain>
    </source>
</reference>
<feature type="domain" description="SH3" evidence="8">
    <location>
        <begin position="315"/>
        <end position="377"/>
    </location>
</feature>
<dbReference type="CDD" id="cd11767">
    <property type="entry name" value="SH3_Nck_3"/>
    <property type="match status" value="1"/>
</dbReference>
<dbReference type="GO" id="GO:0007520">
    <property type="term" value="P:myoblast fusion"/>
    <property type="evidence" value="ECO:0007669"/>
    <property type="project" value="EnsemblMetazoa"/>
</dbReference>
<evidence type="ECO:0000256" key="3">
    <source>
        <dbReference type="ARBA" id="ARBA00022999"/>
    </source>
</evidence>
<evidence type="ECO:0000256" key="4">
    <source>
        <dbReference type="PROSITE-ProRule" id="PRU00191"/>
    </source>
</evidence>
<proteinExistence type="evidence at transcript level"/>
<feature type="compositionally biased region" description="Low complexity" evidence="6">
    <location>
        <begin position="71"/>
        <end position="81"/>
    </location>
</feature>
<dbReference type="EMBL" id="CH902620">
    <property type="protein sequence ID" value="EDV30878.1"/>
    <property type="molecule type" value="Genomic_DNA"/>
</dbReference>
<reference evidence="12" key="3">
    <citation type="submission" date="2015-10" db="EMBL/GenBank/DDBJ databases">
        <authorList>
            <consortium name="FlyBase"/>
        </authorList>
    </citation>
    <scope>NUCLEOTIDE SEQUENCE</scope>
    <source>
        <strain evidence="12">TSC#14024-0371.13</strain>
    </source>
</reference>
<dbReference type="InterPro" id="IPR051184">
    <property type="entry name" value="Tyrosine-phos_adapter"/>
</dbReference>
<dbReference type="CDD" id="cd11765">
    <property type="entry name" value="SH3_Nck_1"/>
    <property type="match status" value="1"/>
</dbReference>
<feature type="domain" description="SH3" evidence="8">
    <location>
        <begin position="243"/>
        <end position="302"/>
    </location>
</feature>
<dbReference type="GO" id="GO:0016477">
    <property type="term" value="P:cell migration"/>
    <property type="evidence" value="ECO:0007669"/>
    <property type="project" value="TreeGrafter"/>
</dbReference>
<dbReference type="KEGG" id="dan:6497891"/>
<dbReference type="SMR" id="B3MM63"/>
<evidence type="ECO:0000256" key="5">
    <source>
        <dbReference type="PROSITE-ProRule" id="PRU00192"/>
    </source>
</evidence>
<dbReference type="OMA" id="SYEPQRE"/>
<dbReference type="PROSITE" id="PS50002">
    <property type="entry name" value="SH3"/>
    <property type="match status" value="3"/>
</dbReference>
<dbReference type="EMBL" id="BK064613">
    <property type="protein sequence ID" value="DBA35891.1"/>
    <property type="molecule type" value="mRNA"/>
</dbReference>
<reference evidence="12" key="2">
    <citation type="journal article" date="2008" name="Bioinformatics">
        <title>Assembly reconciliation.</title>
        <authorList>
            <person name="Zimin A.V."/>
            <person name="Smith D.R."/>
            <person name="Sutton G."/>
            <person name="Yorke J.A."/>
        </authorList>
    </citation>
    <scope>NUCLEOTIDE SEQUENCE</scope>
    <source>
        <strain evidence="12">TSC#14024-0371.13</strain>
    </source>
</reference>
<keyword evidence="2" id="KW-0597">Phosphoprotein</keyword>
<keyword evidence="13" id="KW-1185">Reference proteome</keyword>
<dbReference type="Pfam" id="PF00017">
    <property type="entry name" value="SH2"/>
    <property type="match status" value="1"/>
</dbReference>
<feature type="compositionally biased region" description="Gly residues" evidence="6">
    <location>
        <begin position="391"/>
        <end position="407"/>
    </location>
</feature>
<feature type="region of interest" description="Disordered" evidence="6">
    <location>
        <begin position="50"/>
        <end position="91"/>
    </location>
</feature>
<name>B3MM63_DROAN</name>
<feature type="domain" description="SH3" evidence="8">
    <location>
        <begin position="141"/>
        <end position="200"/>
    </location>
</feature>
<dbReference type="FunFam" id="3.30.505.10:FF:000027">
    <property type="entry name" value="Cytoplasmic protein nck1"/>
    <property type="match status" value="1"/>
</dbReference>
<dbReference type="Gene3D" id="2.30.30.40">
    <property type="entry name" value="SH3 Domains"/>
    <property type="match status" value="3"/>
</dbReference>
<dbReference type="EMBL" id="CH902620">
    <property type="protein sequence ID" value="KPU73092.1"/>
    <property type="molecule type" value="Genomic_DNA"/>
</dbReference>
<dbReference type="GO" id="GO:0050839">
    <property type="term" value="F:cell adhesion molecule binding"/>
    <property type="evidence" value="ECO:0007669"/>
    <property type="project" value="EnsemblMetazoa"/>
</dbReference>
<dbReference type="EMBL" id="BK064612">
    <property type="protein sequence ID" value="DBA35890.1"/>
    <property type="molecule type" value="mRNA"/>
</dbReference>
<feature type="compositionally biased region" description="Low complexity" evidence="6">
    <location>
        <begin position="15"/>
        <end position="36"/>
    </location>
</feature>
<dbReference type="GO" id="GO:0035323">
    <property type="term" value="C:male germline ring canal"/>
    <property type="evidence" value="ECO:0007669"/>
    <property type="project" value="EnsemblMetazoa"/>
</dbReference>
<dbReference type="FunCoup" id="B3MM63">
    <property type="interactions" value="1425"/>
</dbReference>
<dbReference type="SMART" id="SM00252">
    <property type="entry name" value="SH2"/>
    <property type="match status" value="1"/>
</dbReference>
<gene>
    <name evidence="12" type="primary">Dana\GF15078</name>
    <name evidence="12" type="synonym">dana_GLEANR_15845</name>
    <name evidence="11" type="synonym">DanaCAF1_dock-PB</name>
    <name evidence="10" type="synonym">DanaCAF1_dock-PC</name>
    <name evidence="9" type="synonym">DanaCAF1_dock-PD</name>
    <name evidence="12" type="ORF">GF15078</name>
</gene>
<evidence type="ECO:0000313" key="9">
    <source>
        <dbReference type="EMBL" id="DBA35890.1"/>
    </source>
</evidence>
<dbReference type="InterPro" id="IPR036028">
    <property type="entry name" value="SH3-like_dom_sf"/>
</dbReference>
<dbReference type="EMBL" id="CH902620">
    <property type="protein sequence ID" value="KPU73090.1"/>
    <property type="molecule type" value="Genomic_DNA"/>
</dbReference>
<dbReference type="OrthoDB" id="26539at2759"/>
<feature type="region of interest" description="Disordered" evidence="6">
    <location>
        <begin position="383"/>
        <end position="432"/>
    </location>
</feature>
<dbReference type="GO" id="GO:0071944">
    <property type="term" value="C:cell periphery"/>
    <property type="evidence" value="ECO:0007669"/>
    <property type="project" value="EnsemblMetazoa"/>
</dbReference>
<dbReference type="InterPro" id="IPR036860">
    <property type="entry name" value="SH2_dom_sf"/>
</dbReference>
<dbReference type="PANTHER" id="PTHR19969">
    <property type="entry name" value="SH2-SH3 ADAPTOR PROTEIN-RELATED"/>
    <property type="match status" value="1"/>
</dbReference>
<sequence>MLEHPQRFVRNIPDSSASSSSSSSQQYPPQLPQHQNLNLNQNQIYQYRPQVPVPVPGSPAHHQRHSSLSKQQQQQQQQQQQLHHRTLSTASSCSAQHKSVTFGQPALDCGNGSGGANGSGCYSNTGTQPMAGNMKHGKSQEDVCYVVAKYDYAAQGAQELDLRKNERYLLLDDSKHWWRVQNSRNQSGYVPSNYVKKEKPSLFDSIKKKVKKGSGSKTLPNCSPSRQIESPTMSRRLPPDPAEAIGSAIVKYNYQAQQPDELSLTKGTRILILEKSNDGWWRGQSGNSVGWFPSNYTTEDCDNDGEIHTYAMAENVLDIVVALYSFTSNNDQELSFEKGDRLEIVDRPASDPDWYKARNNQGQVGLVPRNYLQELNDYLTTPYRNTSAAGNGNGGSNGGAGGGGGGTDSMERRNDGNKSASQPSGQPIERPNLAGKSWYYGAITRSQCDTVLNGHGHDGDFLIRDSETNMGDYSVSLKAPGRNKHFRVHVEQNMYCIGQRKFHSLDQLVDHYQRAPIYTNKQGEKLYLVRSLPKANGT</sequence>
<dbReference type="SUPFAM" id="SSF50044">
    <property type="entry name" value="SH3-domain"/>
    <property type="match status" value="3"/>
</dbReference>
<organism evidence="12 13">
    <name type="scientific">Drosophila ananassae</name>
    <name type="common">Fruit fly</name>
    <dbReference type="NCBI Taxonomy" id="7217"/>
    <lineage>
        <taxon>Eukaryota</taxon>
        <taxon>Metazoa</taxon>
        <taxon>Ecdysozoa</taxon>
        <taxon>Arthropoda</taxon>
        <taxon>Hexapoda</taxon>
        <taxon>Insecta</taxon>
        <taxon>Pterygota</taxon>
        <taxon>Neoptera</taxon>
        <taxon>Endopterygota</taxon>
        <taxon>Diptera</taxon>
        <taxon>Brachycera</taxon>
        <taxon>Muscomorpha</taxon>
        <taxon>Ephydroidea</taxon>
        <taxon>Drosophilidae</taxon>
        <taxon>Drosophila</taxon>
        <taxon>Sophophora</taxon>
    </lineage>
</organism>
<feature type="region of interest" description="Disordered" evidence="6">
    <location>
        <begin position="1"/>
        <end position="36"/>
    </location>
</feature>
<dbReference type="SUPFAM" id="SSF55550">
    <property type="entry name" value="SH2 domain"/>
    <property type="match status" value="1"/>
</dbReference>
<dbReference type="GeneID" id="6497891"/>
<dbReference type="Gene3D" id="3.30.505.10">
    <property type="entry name" value="SH2 domain"/>
    <property type="match status" value="1"/>
</dbReference>
<reference evidence="9" key="4">
    <citation type="journal article" date="2022" name="F1000Research">
        <title>Manual annotation of Drosophila genes: a Genomics Education Partnership protocol.</title>
        <authorList>
            <person name="Rele C.P."/>
            <person name="Sandlin K.M."/>
            <person name="Leung W."/>
            <person name="Reed L.K."/>
        </authorList>
    </citation>
    <scope>NUCLEOTIDE SEQUENCE</scope>
</reference>
<dbReference type="GO" id="GO:0035591">
    <property type="term" value="F:signaling adaptor activity"/>
    <property type="evidence" value="ECO:0007669"/>
    <property type="project" value="TreeGrafter"/>
</dbReference>
<protein>
    <submittedName>
        <fullName evidence="9">Dreadlocks</fullName>
    </submittedName>
</protein>
<dbReference type="Proteomes" id="UP000007801">
    <property type="component" value="Unassembled WGS sequence"/>
</dbReference>
<feature type="domain" description="SH2" evidence="7">
    <location>
        <begin position="438"/>
        <end position="532"/>
    </location>
</feature>
<dbReference type="GO" id="GO:0007167">
    <property type="term" value="P:enzyme-linked receptor protein signaling pathway"/>
    <property type="evidence" value="ECO:0007669"/>
    <property type="project" value="TreeGrafter"/>
</dbReference>
<dbReference type="GO" id="GO:0030971">
    <property type="term" value="F:receptor tyrosine kinase binding"/>
    <property type="evidence" value="ECO:0007669"/>
    <property type="project" value="TreeGrafter"/>
</dbReference>
<dbReference type="eggNOG" id="KOG4226">
    <property type="taxonomic scope" value="Eukaryota"/>
</dbReference>
<dbReference type="FunFam" id="2.30.30.40:FF:000280">
    <property type="entry name" value="Dreadlocks, isoform A"/>
    <property type="match status" value="1"/>
</dbReference>
<dbReference type="Pfam" id="PF00018">
    <property type="entry name" value="SH3_1"/>
    <property type="match status" value="3"/>
</dbReference>
<keyword evidence="1 5" id="KW-0728">SH3 domain</keyword>
<dbReference type="CDD" id="cd09943">
    <property type="entry name" value="SH2_Nck_family"/>
    <property type="match status" value="1"/>
</dbReference>
<dbReference type="GO" id="GO:0016604">
    <property type="term" value="C:nuclear body"/>
    <property type="evidence" value="ECO:0007669"/>
    <property type="project" value="EnsemblMetazoa"/>
</dbReference>